<dbReference type="PANTHER" id="PTHR31139">
    <property type="entry name" value="ECTOPIC P GRANULES PROTEIN 5 HOMOLOG"/>
    <property type="match status" value="1"/>
</dbReference>
<dbReference type="InterPro" id="IPR051436">
    <property type="entry name" value="Autophagy-related_EPG5"/>
</dbReference>
<dbReference type="OMA" id="MMLNNAT"/>
<keyword evidence="2" id="KW-1185">Reference proteome</keyword>
<dbReference type="GO" id="GO:0097352">
    <property type="term" value="P:autophagosome maturation"/>
    <property type="evidence" value="ECO:0007669"/>
    <property type="project" value="TreeGrafter"/>
</dbReference>
<dbReference type="GO" id="GO:0005737">
    <property type="term" value="C:cytoplasm"/>
    <property type="evidence" value="ECO:0007669"/>
    <property type="project" value="TreeGrafter"/>
</dbReference>
<dbReference type="EMBL" id="KK121379">
    <property type="protein sequence ID" value="KFM80363.1"/>
    <property type="molecule type" value="Genomic_DNA"/>
</dbReference>
<dbReference type="AlphaFoldDB" id="A0A087USM4"/>
<name>A0A087USM4_STEMI</name>
<feature type="non-terminal residue" evidence="1">
    <location>
        <position position="434"/>
    </location>
</feature>
<evidence type="ECO:0000313" key="1">
    <source>
        <dbReference type="EMBL" id="KFM80363.1"/>
    </source>
</evidence>
<proteinExistence type="predicted"/>
<dbReference type="STRING" id="407821.A0A087USM4"/>
<protein>
    <submittedName>
        <fullName evidence="1">Ectopic P granules protein 5-like protein</fullName>
    </submittedName>
</protein>
<evidence type="ECO:0000313" key="2">
    <source>
        <dbReference type="Proteomes" id="UP000054359"/>
    </source>
</evidence>
<organism evidence="1 2">
    <name type="scientific">Stegodyphus mimosarum</name>
    <name type="common">African social velvet spider</name>
    <dbReference type="NCBI Taxonomy" id="407821"/>
    <lineage>
        <taxon>Eukaryota</taxon>
        <taxon>Metazoa</taxon>
        <taxon>Ecdysozoa</taxon>
        <taxon>Arthropoda</taxon>
        <taxon>Chelicerata</taxon>
        <taxon>Arachnida</taxon>
        <taxon>Araneae</taxon>
        <taxon>Araneomorphae</taxon>
        <taxon>Entelegynae</taxon>
        <taxon>Eresoidea</taxon>
        <taxon>Eresidae</taxon>
        <taxon>Stegodyphus</taxon>
    </lineage>
</organism>
<gene>
    <name evidence="1" type="ORF">X975_07181</name>
</gene>
<dbReference type="OrthoDB" id="6432949at2759"/>
<dbReference type="PANTHER" id="PTHR31139:SF4">
    <property type="entry name" value="ECTOPIC P GRANULES PROTEIN 5 HOMOLOG"/>
    <property type="match status" value="1"/>
</dbReference>
<reference evidence="1 2" key="1">
    <citation type="submission" date="2013-11" db="EMBL/GenBank/DDBJ databases">
        <title>Genome sequencing of Stegodyphus mimosarum.</title>
        <authorList>
            <person name="Bechsgaard J."/>
        </authorList>
    </citation>
    <scope>NUCLEOTIDE SEQUENCE [LARGE SCALE GENOMIC DNA]</scope>
</reference>
<dbReference type="Proteomes" id="UP000054359">
    <property type="component" value="Unassembled WGS sequence"/>
</dbReference>
<accession>A0A087USM4</accession>
<sequence>MKSLECLPWHYMSLDDTEALLNLYYSSSDHNLLSEQTQNVFDCDLQFLKLVCCMSTKAHMSYHSNSKQLLFLHKYITALSTFIESKKESVLKDPSKFKIVLPSLLKDVEEIIAEVIKPEEQINAALPLTREILCFLNDLSDPQLVKHAVDSVVSWLNTRPQSLLLLPCLQTACQCLNSVAVMVTIAECCLVTRFNTEILEPNEANSIWQLVSSCFQVPLNISDNFAHSCVNQCAHLTLYCYILNRTSKFTSVGSKKLLLQSLIDWIRRSELSEKNESKCLLLWDKVLELCIMLAHDDELQVVQKALSFFCSHLSLLGEDKIGNVLLAAVGLGQPSPLSVNFRFLCRVMSAFILLQIPENASVRLEAMASGYLPVTDNSGGPYQPSRSSEPSPSSSAQKALINLKGLLKNKAYSALRAQINDAIQYAINPRHCLL</sequence>
<dbReference type="Pfam" id="PF26106">
    <property type="entry name" value="TPR_Epg5_C"/>
    <property type="match status" value="1"/>
</dbReference>